<evidence type="ECO:0000256" key="7">
    <source>
        <dbReference type="ARBA" id="ARBA00023242"/>
    </source>
</evidence>
<keyword evidence="6 11" id="KW-0175">Coiled coil</keyword>
<keyword evidence="15" id="KW-1185">Reference proteome</keyword>
<dbReference type="InterPro" id="IPR005550">
    <property type="entry name" value="Kinetochore_Ndc80"/>
</dbReference>
<feature type="compositionally biased region" description="Polar residues" evidence="12">
    <location>
        <begin position="1"/>
        <end position="13"/>
    </location>
</feature>
<dbReference type="InterPro" id="IPR055260">
    <property type="entry name" value="Ndc80_CH"/>
</dbReference>
<feature type="region of interest" description="Disordered" evidence="12">
    <location>
        <begin position="1"/>
        <end position="62"/>
    </location>
</feature>
<dbReference type="Pfam" id="PF03801">
    <property type="entry name" value="Ndc80_HEC"/>
    <property type="match status" value="1"/>
</dbReference>
<organism evidence="14 15">
    <name type="scientific">Sphagnum troendelagicum</name>
    <dbReference type="NCBI Taxonomy" id="128251"/>
    <lineage>
        <taxon>Eukaryota</taxon>
        <taxon>Viridiplantae</taxon>
        <taxon>Streptophyta</taxon>
        <taxon>Embryophyta</taxon>
        <taxon>Bryophyta</taxon>
        <taxon>Sphagnophytina</taxon>
        <taxon>Sphagnopsida</taxon>
        <taxon>Sphagnales</taxon>
        <taxon>Sphagnaceae</taxon>
        <taxon>Sphagnum</taxon>
    </lineage>
</organism>
<reference evidence="14" key="1">
    <citation type="submission" date="2024-02" db="EMBL/GenBank/DDBJ databases">
        <authorList>
            <consortium name="ELIXIR-Norway"/>
            <consortium name="Elixir Norway"/>
        </authorList>
    </citation>
    <scope>NUCLEOTIDE SEQUENCE</scope>
</reference>
<evidence type="ECO:0000256" key="6">
    <source>
        <dbReference type="ARBA" id="ARBA00023054"/>
    </source>
</evidence>
<comment type="subcellular location">
    <subcellularLocation>
        <location evidence="10">Chromosome</location>
        <location evidence="10">Centromere</location>
        <location evidence="10">Kinetochore</location>
    </subcellularLocation>
    <subcellularLocation>
        <location evidence="10">Nucleus</location>
    </subcellularLocation>
</comment>
<dbReference type="Proteomes" id="UP001497512">
    <property type="component" value="Chromosome 18"/>
</dbReference>
<dbReference type="PANTHER" id="PTHR10643:SF2">
    <property type="entry name" value="KINETOCHORE PROTEIN NDC80 HOMOLOG"/>
    <property type="match status" value="1"/>
</dbReference>
<evidence type="ECO:0000313" key="14">
    <source>
        <dbReference type="EMBL" id="CAK9210396.1"/>
    </source>
</evidence>
<keyword evidence="4 10" id="KW-0498">Mitosis</keyword>
<accession>A0ABP0U1V7</accession>
<keyword evidence="9 10" id="KW-0137">Centromere</keyword>
<evidence type="ECO:0000256" key="12">
    <source>
        <dbReference type="SAM" id="MobiDB-lite"/>
    </source>
</evidence>
<proteinExistence type="inferred from homology"/>
<evidence type="ECO:0000256" key="4">
    <source>
        <dbReference type="ARBA" id="ARBA00022776"/>
    </source>
</evidence>
<evidence type="ECO:0000256" key="8">
    <source>
        <dbReference type="ARBA" id="ARBA00023306"/>
    </source>
</evidence>
<evidence type="ECO:0000256" key="11">
    <source>
        <dbReference type="SAM" id="Coils"/>
    </source>
</evidence>
<feature type="compositionally biased region" description="Low complexity" evidence="12">
    <location>
        <begin position="15"/>
        <end position="26"/>
    </location>
</feature>
<dbReference type="PANTHER" id="PTHR10643">
    <property type="entry name" value="KINETOCHORE PROTEIN NDC80"/>
    <property type="match status" value="1"/>
</dbReference>
<name>A0ABP0U1V7_9BRYO</name>
<evidence type="ECO:0000256" key="1">
    <source>
        <dbReference type="ARBA" id="ARBA00007050"/>
    </source>
</evidence>
<evidence type="ECO:0000256" key="2">
    <source>
        <dbReference type="ARBA" id="ARBA00022454"/>
    </source>
</evidence>
<keyword evidence="5 10" id="KW-0995">Kinetochore</keyword>
<comment type="subunit">
    <text evidence="10">Component of the NDC80 complex.</text>
</comment>
<keyword evidence="7 10" id="KW-0539">Nucleus</keyword>
<protein>
    <recommendedName>
        <fullName evidence="10">Kinetochore protein NDC80</fullName>
    </recommendedName>
</protein>
<feature type="coiled-coil region" evidence="11">
    <location>
        <begin position="287"/>
        <end position="335"/>
    </location>
</feature>
<feature type="domain" description="Kinetochore protein Ndc80 CH" evidence="13">
    <location>
        <begin position="60"/>
        <end position="182"/>
    </location>
</feature>
<comment type="similarity">
    <text evidence="1 10">Belongs to the NDC80/HEC1 family.</text>
</comment>
<keyword evidence="3 10" id="KW-0132">Cell division</keyword>
<evidence type="ECO:0000259" key="13">
    <source>
        <dbReference type="Pfam" id="PF03801"/>
    </source>
</evidence>
<evidence type="ECO:0000313" key="15">
    <source>
        <dbReference type="Proteomes" id="UP001497512"/>
    </source>
</evidence>
<feature type="coiled-coil region" evidence="11">
    <location>
        <begin position="231"/>
        <end position="262"/>
    </location>
</feature>
<sequence>MRRSTLSTISESQLNRRASGNNAAARMLGKRSRSSSGIPMPGGVNKLGGPPNLPRRSSMHGKVSQLRVDSRPINEKSFQHDCIRKLTAYLTTHGYNVAISTKLLAAPSSKEVLNIVQFLFHQLDPNFKFSAKLEEDVPLMFKRVGYPSQISKSALYAAGSPHTWPGLLAALAWLVDLLVYQEKKETEDEEAPFDDNGSKLILEYANRSYECFLGGDDNECERLDIEFKKQFDDSKLQLDDKKQKLENLATEIQAKLQTLKKQPSGLLTQQSRNADFLSDIAKFDHINSNLQSHLQAAEKKLEDKRQELVAKKAEREAILTENEELKQRIAAQQINSVDAELMRKENEVLDTNLQQVVARGRELLDAAWDHEVRASTKLKELEQIVALFTQQANKWKLIFGDPHLDNGGQFHIKLNLEADAPYDILGGPLKGVVKPVIRGVMESSKQLTNQEKDETLALMQQVHAADVACQEKMEQIKQCTVFHRKLEAQYNALKDDLDTNLASKIAEREALKSSMADKERLLKSSEAEAEEHFKQWEFNYQMGVASCNLELATKKDEWADMVTMILNAKENSDVALKNLANLAAQALETVKQQLSGNELSWTSQPLRLE</sequence>
<keyword evidence="2 10" id="KW-0158">Chromosome</keyword>
<evidence type="ECO:0000256" key="5">
    <source>
        <dbReference type="ARBA" id="ARBA00022838"/>
    </source>
</evidence>
<dbReference type="EMBL" id="OZ019910">
    <property type="protein sequence ID" value="CAK9210396.1"/>
    <property type="molecule type" value="Genomic_DNA"/>
</dbReference>
<evidence type="ECO:0000256" key="9">
    <source>
        <dbReference type="ARBA" id="ARBA00023328"/>
    </source>
</evidence>
<evidence type="ECO:0000256" key="3">
    <source>
        <dbReference type="ARBA" id="ARBA00022618"/>
    </source>
</evidence>
<feature type="coiled-coil region" evidence="11">
    <location>
        <begin position="508"/>
        <end position="535"/>
    </location>
</feature>
<comment type="function">
    <text evidence="10">Acts as a component of the essential kinetochore-associated NDC80 complex, which is required for chromosome segregation and spindle checkpoint activity.</text>
</comment>
<keyword evidence="8 10" id="KW-0131">Cell cycle</keyword>
<gene>
    <name evidence="14" type="ORF">CSSPTR1EN2_LOCUS10139</name>
</gene>
<dbReference type="InterPro" id="IPR038273">
    <property type="entry name" value="Ndc80_sf"/>
</dbReference>
<dbReference type="Gene3D" id="1.10.418.30">
    <property type="entry name" value="Ncd80 complex, Ncd80 subunit"/>
    <property type="match status" value="1"/>
</dbReference>
<evidence type="ECO:0000256" key="10">
    <source>
        <dbReference type="RuleBase" id="RU368072"/>
    </source>
</evidence>